<dbReference type="InterPro" id="IPR002509">
    <property type="entry name" value="NODB_dom"/>
</dbReference>
<dbReference type="RefSeq" id="WP_168040366.1">
    <property type="nucleotide sequence ID" value="NZ_JAAEDK010000008.1"/>
</dbReference>
<proteinExistence type="inferred from homology"/>
<dbReference type="EMBL" id="JAAVUP010000002">
    <property type="protein sequence ID" value="NKE16598.1"/>
    <property type="molecule type" value="Genomic_DNA"/>
</dbReference>
<dbReference type="AlphaFoldDB" id="A0A9X9WE07"/>
<evidence type="ECO:0000313" key="10">
    <source>
        <dbReference type="Proteomes" id="UP001138708"/>
    </source>
</evidence>
<comment type="caution">
    <text evidence="7">The sequence shown here is derived from an EMBL/GenBank/DDBJ whole genome shotgun (WGS) entry which is preliminary data.</text>
</comment>
<evidence type="ECO:0000313" key="8">
    <source>
        <dbReference type="EMBL" id="NKE16598.1"/>
    </source>
</evidence>
<dbReference type="EMBL" id="JAAEDK010000008">
    <property type="protein sequence ID" value="MBR0658567.1"/>
    <property type="molecule type" value="Genomic_DNA"/>
</dbReference>
<dbReference type="Proteomes" id="UP000746741">
    <property type="component" value="Unassembled WGS sequence"/>
</dbReference>
<dbReference type="GO" id="GO:0005975">
    <property type="term" value="P:carbohydrate metabolic process"/>
    <property type="evidence" value="ECO:0007669"/>
    <property type="project" value="InterPro"/>
</dbReference>
<name>A0A9X9WE07_9PROT</name>
<protein>
    <recommendedName>
        <fullName evidence="3">Chitooligosaccharide deacetylase</fullName>
    </recommendedName>
    <alternativeName>
        <fullName evidence="4">Nodulation protein B</fullName>
    </alternativeName>
</protein>
<dbReference type="Pfam" id="PF01522">
    <property type="entry name" value="Polysacc_deac_1"/>
    <property type="match status" value="1"/>
</dbReference>
<reference evidence="7" key="1">
    <citation type="submission" date="2020-01" db="EMBL/GenBank/DDBJ databases">
        <authorList>
            <person name="Rat A."/>
        </authorList>
    </citation>
    <scope>NUCLEOTIDE SEQUENCE</scope>
    <source>
        <strain evidence="7">LMG 31161</strain>
    </source>
</reference>
<keyword evidence="9" id="KW-1185">Reference proteome</keyword>
<comment type="similarity">
    <text evidence="2">Belongs to the polysaccharide deacetylase family.</text>
</comment>
<evidence type="ECO:0000256" key="2">
    <source>
        <dbReference type="ARBA" id="ARBA00010973"/>
    </source>
</evidence>
<keyword evidence="5" id="KW-0732">Signal</keyword>
<comment type="function">
    <text evidence="1">Is involved in generating a small heat-stable compound (Nod), an acylated oligomer of N-acetylglucosamine, that stimulates mitosis in various plant protoplasts.</text>
</comment>
<evidence type="ECO:0000259" key="6">
    <source>
        <dbReference type="PROSITE" id="PS51677"/>
    </source>
</evidence>
<accession>A0A9X9WE07</accession>
<reference evidence="7" key="3">
    <citation type="journal article" date="2021" name="Syst. Appl. Microbiol.">
        <title>Roseomonas hellenica sp. nov., isolated from roots of wild-growing Alkanna tinctoria.</title>
        <authorList>
            <person name="Rat A."/>
            <person name="Naranjo H.D."/>
            <person name="Lebbe L."/>
            <person name="Cnockaert M."/>
            <person name="Krigas N."/>
            <person name="Grigoriadou K."/>
            <person name="Maloupa E."/>
            <person name="Willems A."/>
        </authorList>
    </citation>
    <scope>NUCLEOTIDE SEQUENCE</scope>
    <source>
        <strain evidence="7">LMG 31161</strain>
    </source>
</reference>
<dbReference type="Proteomes" id="UP001138708">
    <property type="component" value="Unassembled WGS sequence"/>
</dbReference>
<dbReference type="GO" id="GO:0016810">
    <property type="term" value="F:hydrolase activity, acting on carbon-nitrogen (but not peptide) bonds"/>
    <property type="evidence" value="ECO:0007669"/>
    <property type="project" value="InterPro"/>
</dbReference>
<evidence type="ECO:0000256" key="4">
    <source>
        <dbReference type="ARBA" id="ARBA00032976"/>
    </source>
</evidence>
<dbReference type="SUPFAM" id="SSF88713">
    <property type="entry name" value="Glycoside hydrolase/deacetylase"/>
    <property type="match status" value="1"/>
</dbReference>
<feature type="domain" description="NodB homology" evidence="6">
    <location>
        <begin position="50"/>
        <end position="240"/>
    </location>
</feature>
<sequence length="253" mass="25862">MPDPCRCCPPSVARRALLCAAVAGAVRPGGATAADHVSPGLRLPAAGAAPRVALTIDACSGAADMRVIGGLLNLGIPATVFATARWIRANPSTVALLRDRRDLFALQNHGDRHVPAILGTGRLFGLPVAGTIEAVRHEVSGGASAIAATGAPAPGWYRGATALYSPAAIEAIRAMDLRIAGYSVNGDEGASLPAAAVARRIAAARDGDVIIAHTNRPDRPSGPGVIEGVAQLKARGYAFAWLDTAQETAFTTR</sequence>
<organism evidence="7 10">
    <name type="scientific">Neoroseomonas oryzicola</name>
    <dbReference type="NCBI Taxonomy" id="535904"/>
    <lineage>
        <taxon>Bacteria</taxon>
        <taxon>Pseudomonadati</taxon>
        <taxon>Pseudomonadota</taxon>
        <taxon>Alphaproteobacteria</taxon>
        <taxon>Acetobacterales</taxon>
        <taxon>Acetobacteraceae</taxon>
        <taxon>Neoroseomonas</taxon>
    </lineage>
</organism>
<evidence type="ECO:0000313" key="7">
    <source>
        <dbReference type="EMBL" id="MBR0658567.1"/>
    </source>
</evidence>
<evidence type="ECO:0000256" key="5">
    <source>
        <dbReference type="SAM" id="SignalP"/>
    </source>
</evidence>
<gene>
    <name evidence="8" type="ORF">GWK15_06565</name>
    <name evidence="7" type="ORF">GXW75_04855</name>
</gene>
<dbReference type="InterPro" id="IPR011330">
    <property type="entry name" value="Glyco_hydro/deAcase_b/a-brl"/>
</dbReference>
<feature type="chain" id="PRO_5040904575" description="Chitooligosaccharide deacetylase" evidence="5">
    <location>
        <begin position="34"/>
        <end position="253"/>
    </location>
</feature>
<feature type="signal peptide" evidence="5">
    <location>
        <begin position="1"/>
        <end position="33"/>
    </location>
</feature>
<dbReference type="Gene3D" id="3.20.20.370">
    <property type="entry name" value="Glycoside hydrolase/deacetylase"/>
    <property type="match status" value="1"/>
</dbReference>
<evidence type="ECO:0000256" key="1">
    <source>
        <dbReference type="ARBA" id="ARBA00003236"/>
    </source>
</evidence>
<dbReference type="PROSITE" id="PS51677">
    <property type="entry name" value="NODB"/>
    <property type="match status" value="1"/>
</dbReference>
<evidence type="ECO:0000256" key="3">
    <source>
        <dbReference type="ARBA" id="ARBA00020071"/>
    </source>
</evidence>
<evidence type="ECO:0000313" key="9">
    <source>
        <dbReference type="Proteomes" id="UP000746741"/>
    </source>
</evidence>
<reference evidence="8 9" key="2">
    <citation type="submission" date="2020-02" db="EMBL/GenBank/DDBJ databases">
        <authorList>
            <person name="Sun Q."/>
            <person name="Inoue M."/>
        </authorList>
    </citation>
    <scope>NUCLEOTIDE SEQUENCE [LARGE SCALE GENOMIC DNA]</scope>
    <source>
        <strain evidence="8 9">KCTC 22478</strain>
    </source>
</reference>